<feature type="transmembrane region" description="Helical" evidence="1">
    <location>
        <begin position="162"/>
        <end position="180"/>
    </location>
</feature>
<feature type="transmembrane region" description="Helical" evidence="1">
    <location>
        <begin position="213"/>
        <end position="232"/>
    </location>
</feature>
<feature type="transmembrane region" description="Helical" evidence="1">
    <location>
        <begin position="187"/>
        <end position="207"/>
    </location>
</feature>
<dbReference type="PANTHER" id="PTHR23028">
    <property type="entry name" value="ACETYLTRANSFERASE"/>
    <property type="match status" value="1"/>
</dbReference>
<comment type="caution">
    <text evidence="3">The sequence shown here is derived from an EMBL/GenBank/DDBJ whole genome shotgun (WGS) entry which is preliminary data.</text>
</comment>
<dbReference type="InterPro" id="IPR050879">
    <property type="entry name" value="Acyltransferase_3"/>
</dbReference>
<keyword evidence="1" id="KW-1133">Transmembrane helix</keyword>
<proteinExistence type="predicted"/>
<dbReference type="GO" id="GO:0016746">
    <property type="term" value="F:acyltransferase activity"/>
    <property type="evidence" value="ECO:0007669"/>
    <property type="project" value="UniProtKB-KW"/>
</dbReference>
<keyword evidence="3" id="KW-0012">Acyltransferase</keyword>
<keyword evidence="1" id="KW-0472">Membrane</keyword>
<dbReference type="Proteomes" id="UP000641152">
    <property type="component" value="Unassembled WGS sequence"/>
</dbReference>
<dbReference type="RefSeq" id="WP_192392701.1">
    <property type="nucleotide sequence ID" value="NZ_CAJHIU010000001.1"/>
</dbReference>
<feature type="transmembrane region" description="Helical" evidence="1">
    <location>
        <begin position="31"/>
        <end position="50"/>
    </location>
</feature>
<accession>A0ABR9DAL3</accession>
<evidence type="ECO:0000313" key="4">
    <source>
        <dbReference type="Proteomes" id="UP000641152"/>
    </source>
</evidence>
<feature type="transmembrane region" description="Helical" evidence="1">
    <location>
        <begin position="268"/>
        <end position="285"/>
    </location>
</feature>
<sequence length="312" mass="35820">MFGLFRLMLAIMVALSHFGLVYKGLNPGQWAVISFYLLSGYLMQLQFGKFTSKYSYKKAIAVFFTDRAIRIFPLYWVIVALIYITVGGDNYLINFTLFPLSYHELLDVKAVIFPAWSLATEMHFYLLVPLLFILNVRVLKLVMWISLIIFGLSPVFPHSTWWGYYGVPGMLFVFLAGMMLARNESIAGIFCAVIVLFVAFVAGKIFGLDIPSGINISACIGVFIAYFIIPYLAKIKQSAWDTKLGALTFPLFLSHPWVMEYFKYKNMFYLLVASVLFSLLLVLLIEKPIDIFRYWIRGRRLNNENSRDAELL</sequence>
<name>A0ABR9DAL3_9GAMM</name>
<evidence type="ECO:0000313" key="3">
    <source>
        <dbReference type="EMBL" id="MBD9359871.1"/>
    </source>
</evidence>
<dbReference type="EMBL" id="JACXST010000001">
    <property type="protein sequence ID" value="MBD9359871.1"/>
    <property type="molecule type" value="Genomic_DNA"/>
</dbReference>
<feature type="transmembrane region" description="Helical" evidence="1">
    <location>
        <begin position="7"/>
        <end position="25"/>
    </location>
</feature>
<keyword evidence="3" id="KW-0808">Transferase</keyword>
<protein>
    <submittedName>
        <fullName evidence="3">Acyltransferase</fullName>
    </submittedName>
</protein>
<evidence type="ECO:0000259" key="2">
    <source>
        <dbReference type="Pfam" id="PF01757"/>
    </source>
</evidence>
<feature type="transmembrane region" description="Helical" evidence="1">
    <location>
        <begin position="71"/>
        <end position="93"/>
    </location>
</feature>
<feature type="domain" description="Acyltransferase 3" evidence="2">
    <location>
        <begin position="4"/>
        <end position="283"/>
    </location>
</feature>
<keyword evidence="1" id="KW-0812">Transmembrane</keyword>
<dbReference type="InterPro" id="IPR002656">
    <property type="entry name" value="Acyl_transf_3_dom"/>
</dbReference>
<feature type="transmembrane region" description="Helical" evidence="1">
    <location>
        <begin position="113"/>
        <end position="134"/>
    </location>
</feature>
<dbReference type="PANTHER" id="PTHR23028:SF53">
    <property type="entry name" value="ACYL_TRANSF_3 DOMAIN-CONTAINING PROTEIN"/>
    <property type="match status" value="1"/>
</dbReference>
<feature type="transmembrane region" description="Helical" evidence="1">
    <location>
        <begin position="141"/>
        <end position="156"/>
    </location>
</feature>
<dbReference type="Pfam" id="PF01757">
    <property type="entry name" value="Acyl_transf_3"/>
    <property type="match status" value="1"/>
</dbReference>
<gene>
    <name evidence="3" type="ORF">EBB_04755</name>
</gene>
<keyword evidence="4" id="KW-1185">Reference proteome</keyword>
<evidence type="ECO:0000256" key="1">
    <source>
        <dbReference type="SAM" id="Phobius"/>
    </source>
</evidence>
<reference evidence="3 4" key="1">
    <citation type="submission" date="2020-09" db="EMBL/GenBank/DDBJ databases">
        <title>Methylomonas albis sp. nov. and Methylomonas fluvii sp. nov.: Two cold-adapted methanotrophs from the River Elbe and an amended description of Methylovulum psychrotolerans strain Eb1.</title>
        <authorList>
            <person name="Bussmann I.K."/>
            <person name="Klings K.-W."/>
            <person name="Warnstedt J."/>
            <person name="Hoppert M."/>
            <person name="Saborowski A."/>
            <person name="Horn F."/>
            <person name="Liebner S."/>
        </authorList>
    </citation>
    <scope>NUCLEOTIDE SEQUENCE [LARGE SCALE GENOMIC DNA]</scope>
    <source>
        <strain evidence="3 4">EbB</strain>
    </source>
</reference>
<organism evidence="3 4">
    <name type="scientific">Methylomonas fluvii</name>
    <dbReference type="NCBI Taxonomy" id="1854564"/>
    <lineage>
        <taxon>Bacteria</taxon>
        <taxon>Pseudomonadati</taxon>
        <taxon>Pseudomonadota</taxon>
        <taxon>Gammaproteobacteria</taxon>
        <taxon>Methylococcales</taxon>
        <taxon>Methylococcaceae</taxon>
        <taxon>Methylomonas</taxon>
    </lineage>
</organism>